<dbReference type="Proteomes" id="UP000177152">
    <property type="component" value="Unassembled WGS sequence"/>
</dbReference>
<name>A0A1G2K3L8_9BACT</name>
<dbReference type="InterPro" id="IPR029063">
    <property type="entry name" value="SAM-dependent_MTases_sf"/>
</dbReference>
<dbReference type="Pfam" id="PF13847">
    <property type="entry name" value="Methyltransf_31"/>
    <property type="match status" value="1"/>
</dbReference>
<gene>
    <name evidence="2" type="ORF">A2633_01085</name>
</gene>
<feature type="domain" description="Methyltransferase" evidence="1">
    <location>
        <begin position="54"/>
        <end position="200"/>
    </location>
</feature>
<dbReference type="EMBL" id="MHQC01000046">
    <property type="protein sequence ID" value="OGZ94019.1"/>
    <property type="molecule type" value="Genomic_DNA"/>
</dbReference>
<dbReference type="PANTHER" id="PTHR12843">
    <property type="entry name" value="PROTEIN-LYSINE N-METHYLTRANSFERASE METTL10"/>
    <property type="match status" value="1"/>
</dbReference>
<accession>A0A1G2K3L8</accession>
<protein>
    <recommendedName>
        <fullName evidence="1">Methyltransferase domain-containing protein</fullName>
    </recommendedName>
</protein>
<sequence length="228" mass="26346">MLNTPIQKQEKVYYTKTYAALTPSSGYRQLDWQSLKGNRKFIHEIKKVATKLRAKKILDLGCGNGRLAVPLAKSGFDVYGIDFASSAIQRANHLAKKSGTSQNTHFSVGNALSLPYPENFFDLIFDYGCLHHISEKYWQLYLKNVSRVLKRDGYLLLYTHDINSLFYKKYTPRIGQQEFVVENVLTHFFDKADFPKIFQKNFLIISAKLAKHPATSNKRMWTVLLKRK</sequence>
<dbReference type="PANTHER" id="PTHR12843:SF5">
    <property type="entry name" value="EEF1A LYSINE METHYLTRANSFERASE 2"/>
    <property type="match status" value="1"/>
</dbReference>
<dbReference type="InterPro" id="IPR025714">
    <property type="entry name" value="Methyltranfer_dom"/>
</dbReference>
<evidence type="ECO:0000259" key="1">
    <source>
        <dbReference type="Pfam" id="PF13847"/>
    </source>
</evidence>
<dbReference type="AlphaFoldDB" id="A0A1G2K3L8"/>
<dbReference type="Gene3D" id="3.40.50.150">
    <property type="entry name" value="Vaccinia Virus protein VP39"/>
    <property type="match status" value="1"/>
</dbReference>
<comment type="caution">
    <text evidence="2">The sequence shown here is derived from an EMBL/GenBank/DDBJ whole genome shotgun (WGS) entry which is preliminary data.</text>
</comment>
<reference evidence="2 3" key="1">
    <citation type="journal article" date="2016" name="Nat. Commun.">
        <title>Thousands of microbial genomes shed light on interconnected biogeochemical processes in an aquifer system.</title>
        <authorList>
            <person name="Anantharaman K."/>
            <person name="Brown C.T."/>
            <person name="Hug L.A."/>
            <person name="Sharon I."/>
            <person name="Castelle C.J."/>
            <person name="Probst A.J."/>
            <person name="Thomas B.C."/>
            <person name="Singh A."/>
            <person name="Wilkins M.J."/>
            <person name="Karaoz U."/>
            <person name="Brodie E.L."/>
            <person name="Williams K.H."/>
            <person name="Hubbard S.S."/>
            <person name="Banfield J.F."/>
        </authorList>
    </citation>
    <scope>NUCLEOTIDE SEQUENCE [LARGE SCALE GENOMIC DNA]</scope>
</reference>
<dbReference type="SUPFAM" id="SSF53335">
    <property type="entry name" value="S-adenosyl-L-methionine-dependent methyltransferases"/>
    <property type="match status" value="1"/>
</dbReference>
<dbReference type="CDD" id="cd02440">
    <property type="entry name" value="AdoMet_MTases"/>
    <property type="match status" value="1"/>
</dbReference>
<organism evidence="2 3">
    <name type="scientific">Candidatus Sungbacteria bacterium RIFCSPHIGHO2_01_FULL_47_32</name>
    <dbReference type="NCBI Taxonomy" id="1802264"/>
    <lineage>
        <taxon>Bacteria</taxon>
        <taxon>Candidatus Sungiibacteriota</taxon>
    </lineage>
</organism>
<proteinExistence type="predicted"/>
<evidence type="ECO:0000313" key="3">
    <source>
        <dbReference type="Proteomes" id="UP000177152"/>
    </source>
</evidence>
<evidence type="ECO:0000313" key="2">
    <source>
        <dbReference type="EMBL" id="OGZ94019.1"/>
    </source>
</evidence>